<reference evidence="7" key="1">
    <citation type="journal article" date="2014" name="Int. J. Syst. Evol. Microbiol.">
        <title>Complete genome sequence of Corynebacterium casei LMG S-19264T (=DSM 44701T), isolated from a smear-ripened cheese.</title>
        <authorList>
            <consortium name="US DOE Joint Genome Institute (JGI-PGF)"/>
            <person name="Walter F."/>
            <person name="Albersmeier A."/>
            <person name="Kalinowski J."/>
            <person name="Ruckert C."/>
        </authorList>
    </citation>
    <scope>NUCLEOTIDE SEQUENCE</scope>
    <source>
        <strain evidence="7">KCTC 12113</strain>
    </source>
</reference>
<keyword evidence="2 5" id="KW-0547">Nucleotide-binding</keyword>
<protein>
    <recommendedName>
        <fullName evidence="5 6">Dephospho-CoA kinase</fullName>
        <ecNumber evidence="5 6">2.7.1.24</ecNumber>
    </recommendedName>
    <alternativeName>
        <fullName evidence="5">Dephosphocoenzyme A kinase</fullName>
    </alternativeName>
</protein>
<dbReference type="GO" id="GO:0004140">
    <property type="term" value="F:dephospho-CoA kinase activity"/>
    <property type="evidence" value="ECO:0007669"/>
    <property type="project" value="UniProtKB-UniRule"/>
</dbReference>
<dbReference type="GO" id="GO:0005524">
    <property type="term" value="F:ATP binding"/>
    <property type="evidence" value="ECO:0007669"/>
    <property type="project" value="UniProtKB-UniRule"/>
</dbReference>
<proteinExistence type="inferred from homology"/>
<dbReference type="Proteomes" id="UP000634668">
    <property type="component" value="Unassembled WGS sequence"/>
</dbReference>
<evidence type="ECO:0000313" key="7">
    <source>
        <dbReference type="EMBL" id="GGW43187.1"/>
    </source>
</evidence>
<evidence type="ECO:0000256" key="2">
    <source>
        <dbReference type="ARBA" id="ARBA00022741"/>
    </source>
</evidence>
<comment type="similarity">
    <text evidence="1 5">Belongs to the CoaE family.</text>
</comment>
<dbReference type="PANTHER" id="PTHR10695:SF46">
    <property type="entry name" value="BIFUNCTIONAL COENZYME A SYNTHASE-RELATED"/>
    <property type="match status" value="1"/>
</dbReference>
<dbReference type="SUPFAM" id="SSF52540">
    <property type="entry name" value="P-loop containing nucleoside triphosphate hydrolases"/>
    <property type="match status" value="1"/>
</dbReference>
<dbReference type="GO" id="GO:0015937">
    <property type="term" value="P:coenzyme A biosynthetic process"/>
    <property type="evidence" value="ECO:0007669"/>
    <property type="project" value="UniProtKB-UniRule"/>
</dbReference>
<dbReference type="InterPro" id="IPR027417">
    <property type="entry name" value="P-loop_NTPase"/>
</dbReference>
<evidence type="ECO:0000256" key="5">
    <source>
        <dbReference type="HAMAP-Rule" id="MF_00376"/>
    </source>
</evidence>
<keyword evidence="3 5" id="KW-0067">ATP-binding</keyword>
<accession>A0A918J1L6</accession>
<evidence type="ECO:0000313" key="8">
    <source>
        <dbReference type="Proteomes" id="UP000634668"/>
    </source>
</evidence>
<dbReference type="RefSeq" id="WP_026815329.1">
    <property type="nucleotide sequence ID" value="NZ_BMWP01000023.1"/>
</dbReference>
<evidence type="ECO:0000256" key="4">
    <source>
        <dbReference type="ARBA" id="ARBA00022993"/>
    </source>
</evidence>
<feature type="binding site" evidence="5">
    <location>
        <begin position="11"/>
        <end position="16"/>
    </location>
    <ligand>
        <name>ATP</name>
        <dbReference type="ChEBI" id="CHEBI:30616"/>
    </ligand>
</feature>
<dbReference type="PROSITE" id="PS51219">
    <property type="entry name" value="DPCK"/>
    <property type="match status" value="1"/>
</dbReference>
<comment type="caution">
    <text evidence="7">The sequence shown here is derived from an EMBL/GenBank/DDBJ whole genome shotgun (WGS) entry which is preliminary data.</text>
</comment>
<gene>
    <name evidence="5 7" type="primary">coaE</name>
    <name evidence="7" type="ORF">GCM10007383_29720</name>
</gene>
<dbReference type="GO" id="GO:0005737">
    <property type="term" value="C:cytoplasm"/>
    <property type="evidence" value="ECO:0007669"/>
    <property type="project" value="UniProtKB-SubCell"/>
</dbReference>
<sequence length="195" mass="22181">MRVIGLTGGIGSGKSTIATMFKDLGVPVYNSDEEAKRIMNNSESIRNKIVALLGEDSYKEGKLNRDYISKKVFKNSVLLEGLNNIVHPEVRKHFLQWAEKQNSDYVIQEAAIIFENESNDRYDQIILVTAPLAARINRVVKRDGVTPKQVMDRVTNQWEDHRKASLSHFVIENSDLKHTAAQVKEIHLKLQEARP</sequence>
<dbReference type="HAMAP" id="MF_00376">
    <property type="entry name" value="Dephospho_CoA_kinase"/>
    <property type="match status" value="1"/>
</dbReference>
<keyword evidence="5" id="KW-0963">Cytoplasm</keyword>
<reference evidence="7" key="2">
    <citation type="submission" date="2020-09" db="EMBL/GenBank/DDBJ databases">
        <authorList>
            <person name="Sun Q."/>
            <person name="Kim S."/>
        </authorList>
    </citation>
    <scope>NUCLEOTIDE SEQUENCE</scope>
    <source>
        <strain evidence="7">KCTC 12113</strain>
    </source>
</reference>
<dbReference type="CDD" id="cd02022">
    <property type="entry name" value="DPCK"/>
    <property type="match status" value="1"/>
</dbReference>
<comment type="function">
    <text evidence="5">Catalyzes the phosphorylation of the 3'-hydroxyl group of dephosphocoenzyme A to form coenzyme A.</text>
</comment>
<evidence type="ECO:0000256" key="3">
    <source>
        <dbReference type="ARBA" id="ARBA00022840"/>
    </source>
</evidence>
<keyword evidence="5 7" id="KW-0418">Kinase</keyword>
<keyword evidence="5" id="KW-0808">Transferase</keyword>
<dbReference type="AlphaFoldDB" id="A0A918J1L6"/>
<dbReference type="InterPro" id="IPR001977">
    <property type="entry name" value="Depp_CoAkinase"/>
</dbReference>
<comment type="subcellular location">
    <subcellularLocation>
        <location evidence="5">Cytoplasm</location>
    </subcellularLocation>
</comment>
<comment type="catalytic activity">
    <reaction evidence="5">
        <text>3'-dephospho-CoA + ATP = ADP + CoA + H(+)</text>
        <dbReference type="Rhea" id="RHEA:18245"/>
        <dbReference type="ChEBI" id="CHEBI:15378"/>
        <dbReference type="ChEBI" id="CHEBI:30616"/>
        <dbReference type="ChEBI" id="CHEBI:57287"/>
        <dbReference type="ChEBI" id="CHEBI:57328"/>
        <dbReference type="ChEBI" id="CHEBI:456216"/>
        <dbReference type="EC" id="2.7.1.24"/>
    </reaction>
</comment>
<dbReference type="Gene3D" id="3.40.50.300">
    <property type="entry name" value="P-loop containing nucleotide triphosphate hydrolases"/>
    <property type="match status" value="1"/>
</dbReference>
<evidence type="ECO:0000256" key="1">
    <source>
        <dbReference type="ARBA" id="ARBA00009018"/>
    </source>
</evidence>
<keyword evidence="8" id="KW-1185">Reference proteome</keyword>
<evidence type="ECO:0000256" key="6">
    <source>
        <dbReference type="NCBIfam" id="TIGR00152"/>
    </source>
</evidence>
<comment type="pathway">
    <text evidence="5">Cofactor biosynthesis; coenzyme A biosynthesis; CoA from (R)-pantothenate: step 5/5.</text>
</comment>
<organism evidence="7 8">
    <name type="scientific">Arenibacter certesii</name>
    <dbReference type="NCBI Taxonomy" id="228955"/>
    <lineage>
        <taxon>Bacteria</taxon>
        <taxon>Pseudomonadati</taxon>
        <taxon>Bacteroidota</taxon>
        <taxon>Flavobacteriia</taxon>
        <taxon>Flavobacteriales</taxon>
        <taxon>Flavobacteriaceae</taxon>
        <taxon>Arenibacter</taxon>
    </lineage>
</organism>
<dbReference type="PANTHER" id="PTHR10695">
    <property type="entry name" value="DEPHOSPHO-COA KINASE-RELATED"/>
    <property type="match status" value="1"/>
</dbReference>
<dbReference type="NCBIfam" id="TIGR00152">
    <property type="entry name" value="dephospho-CoA kinase"/>
    <property type="match status" value="1"/>
</dbReference>
<keyword evidence="4 5" id="KW-0173">Coenzyme A biosynthesis</keyword>
<dbReference type="EC" id="2.7.1.24" evidence="5 6"/>
<dbReference type="Pfam" id="PF01121">
    <property type="entry name" value="CoaE"/>
    <property type="match status" value="1"/>
</dbReference>
<name>A0A918J1L6_9FLAO</name>
<dbReference type="EMBL" id="BMWP01000023">
    <property type="protein sequence ID" value="GGW43187.1"/>
    <property type="molecule type" value="Genomic_DNA"/>
</dbReference>